<name>A0A450TIY2_9GAMM</name>
<accession>A0A450TIY2</accession>
<gene>
    <name evidence="1" type="ORF">BECKFW1821C_GA0114237_101153</name>
</gene>
<proteinExistence type="predicted"/>
<sequence>MNTNHRRPINKYIIREDSMRLQKYRHPEELSLQQIFYFLRIPLAFLAITPLLADSDVYAIGGLPANAKTLE</sequence>
<dbReference type="EMBL" id="CAADFE010000011">
    <property type="protein sequence ID" value="VFJ67267.1"/>
    <property type="molecule type" value="Genomic_DNA"/>
</dbReference>
<dbReference type="AlphaFoldDB" id="A0A450TIY2"/>
<organism evidence="1">
    <name type="scientific">Candidatus Kentrum sp. FW</name>
    <dbReference type="NCBI Taxonomy" id="2126338"/>
    <lineage>
        <taxon>Bacteria</taxon>
        <taxon>Pseudomonadati</taxon>
        <taxon>Pseudomonadota</taxon>
        <taxon>Gammaproteobacteria</taxon>
        <taxon>Candidatus Kentrum</taxon>
    </lineage>
</organism>
<reference evidence="1" key="1">
    <citation type="submission" date="2019-02" db="EMBL/GenBank/DDBJ databases">
        <authorList>
            <person name="Gruber-Vodicka R. H."/>
            <person name="Seah K. B. B."/>
        </authorList>
    </citation>
    <scope>NUCLEOTIDE SEQUENCE</scope>
    <source>
        <strain evidence="1">BECK_BZ131</strain>
    </source>
</reference>
<evidence type="ECO:0000313" key="1">
    <source>
        <dbReference type="EMBL" id="VFJ67267.1"/>
    </source>
</evidence>
<protein>
    <submittedName>
        <fullName evidence="1">Uncharacterized protein</fullName>
    </submittedName>
</protein>